<dbReference type="STRING" id="1328759.A0A5C2SJF8"/>
<protein>
    <recommendedName>
        <fullName evidence="8">rRNA adenine N(6)-methyltransferase</fullName>
        <ecNumber evidence="8">2.1.1.-</ecNumber>
    </recommendedName>
</protein>
<dbReference type="EMBL" id="ML122255">
    <property type="protein sequence ID" value="RPD63943.1"/>
    <property type="molecule type" value="Genomic_DNA"/>
</dbReference>
<feature type="binding site" evidence="7">
    <location>
        <position position="48"/>
    </location>
    <ligand>
        <name>S-adenosyl-L-methionine</name>
        <dbReference type="ChEBI" id="CHEBI:59789"/>
    </ligand>
</feature>
<dbReference type="Gene3D" id="1.10.8.100">
    <property type="entry name" value="Ribosomal RNA adenine dimethylase-like, domain 2"/>
    <property type="match status" value="1"/>
</dbReference>
<evidence type="ECO:0000256" key="6">
    <source>
        <dbReference type="ARBA" id="ARBA00024915"/>
    </source>
</evidence>
<dbReference type="GO" id="GO:0005759">
    <property type="term" value="C:mitochondrial matrix"/>
    <property type="evidence" value="ECO:0007669"/>
    <property type="project" value="TreeGrafter"/>
</dbReference>
<dbReference type="InterPro" id="IPR023165">
    <property type="entry name" value="rRNA_Ade_diMease-like_C"/>
</dbReference>
<evidence type="ECO:0000256" key="7">
    <source>
        <dbReference type="PROSITE-ProRule" id="PRU01026"/>
    </source>
</evidence>
<evidence type="ECO:0000256" key="4">
    <source>
        <dbReference type="ARBA" id="ARBA00022691"/>
    </source>
</evidence>
<keyword evidence="2 7" id="KW-0489">Methyltransferase</keyword>
<comment type="subcellular location">
    <subcellularLocation>
        <location evidence="1">Mitochondrion</location>
    </subcellularLocation>
</comment>
<reference evidence="9" key="1">
    <citation type="journal article" date="2018" name="Genome Biol. Evol.">
        <title>Genomics and development of Lentinus tigrinus, a white-rot wood-decaying mushroom with dimorphic fruiting bodies.</title>
        <authorList>
            <person name="Wu B."/>
            <person name="Xu Z."/>
            <person name="Knudson A."/>
            <person name="Carlson A."/>
            <person name="Chen N."/>
            <person name="Kovaka S."/>
            <person name="LaButti K."/>
            <person name="Lipzen A."/>
            <person name="Pennachio C."/>
            <person name="Riley R."/>
            <person name="Schakwitz W."/>
            <person name="Umezawa K."/>
            <person name="Ohm R.A."/>
            <person name="Grigoriev I.V."/>
            <person name="Nagy L.G."/>
            <person name="Gibbons J."/>
            <person name="Hibbett D."/>
        </authorList>
    </citation>
    <scope>NUCLEOTIDE SEQUENCE [LARGE SCALE GENOMIC DNA]</scope>
    <source>
        <strain evidence="9">ALCF2SS1-6</strain>
    </source>
</reference>
<dbReference type="InterPro" id="IPR029063">
    <property type="entry name" value="SAM-dependent_MTases_sf"/>
</dbReference>
<dbReference type="PANTHER" id="PTHR11727">
    <property type="entry name" value="DIMETHYLADENOSINE TRANSFERASE"/>
    <property type="match status" value="1"/>
</dbReference>
<dbReference type="GO" id="GO:0006391">
    <property type="term" value="P:transcription initiation at mitochondrial promoter"/>
    <property type="evidence" value="ECO:0007669"/>
    <property type="project" value="TreeGrafter"/>
</dbReference>
<dbReference type="Pfam" id="PF00398">
    <property type="entry name" value="RrnaAD"/>
    <property type="match status" value="1"/>
</dbReference>
<comment type="similarity">
    <text evidence="7 8">Belongs to the class I-like SAM-binding methyltransferase superfamily. rRNA adenine N(6)-methyltransferase family.</text>
</comment>
<keyword evidence="4 7" id="KW-0949">S-adenosyl-L-methionine</keyword>
<dbReference type="PANTHER" id="PTHR11727:SF17">
    <property type="entry name" value="DIMETHYLADENOSINE TRANSFERASE 1, MITOCHONDRIAL"/>
    <property type="match status" value="1"/>
</dbReference>
<name>A0A5C2SJF8_9APHY</name>
<keyword evidence="10" id="KW-1185">Reference proteome</keyword>
<evidence type="ECO:0000256" key="1">
    <source>
        <dbReference type="ARBA" id="ARBA00004173"/>
    </source>
</evidence>
<sequence>MFSPTRCLRRPLSLGLSPSAARIPPVPDVEEWRKLFPWALRRRDRALISRPETARTLARAFLQNKSLGSGHDRIVIEAFPGPGMLSRAMLELPSSTLRKLIILEEDEAFLKQLKPLEEADPRVTVVPMSGHDWDTYAHLEEQGLMKDVVYAPWEENAFPNLHFVAHLTHNVKGEQLLAQLFRSIPERSWLFRYGRVPMSILMSHHVWSRLSAPAGSKVRCKLGVIGEATADTKEVVDPEYLSPYDDHFYPPSPTGRGSSSSRKVGQPMHAITSIPYAEQVIQSGMIDEWDYCLRRLFVLKSTKLADALNSLAPGAKTLIDSLAHSNVPREQRVNVNKKVRELNIADWALILRAFNKWPFKPQDLMITDAFASEFD</sequence>
<evidence type="ECO:0000256" key="2">
    <source>
        <dbReference type="ARBA" id="ARBA00022603"/>
    </source>
</evidence>
<keyword evidence="8" id="KW-0698">rRNA processing</keyword>
<accession>A0A5C2SJF8</accession>
<comment type="function">
    <text evidence="6">Mitochondrial transcription factor that confers selective promoter recognition on the core subunit of the yeast mitochondrial RNA polymerase. Interacts with DNA in a non-specific manner.</text>
</comment>
<dbReference type="GO" id="GO:0000179">
    <property type="term" value="F:rRNA (adenine-N6,N6-)-dimethyltransferase activity"/>
    <property type="evidence" value="ECO:0007669"/>
    <property type="project" value="UniProtKB-UniRule"/>
</dbReference>
<evidence type="ECO:0000313" key="10">
    <source>
        <dbReference type="Proteomes" id="UP000313359"/>
    </source>
</evidence>
<keyword evidence="3 7" id="KW-0808">Transferase</keyword>
<dbReference type="GO" id="GO:0034246">
    <property type="term" value="F:mitochondrial transcription factor activity"/>
    <property type="evidence" value="ECO:0007669"/>
    <property type="project" value="TreeGrafter"/>
</dbReference>
<dbReference type="AlphaFoldDB" id="A0A5C2SJF8"/>
<dbReference type="InterPro" id="IPR001737">
    <property type="entry name" value="KsgA/Erm"/>
</dbReference>
<evidence type="ECO:0000313" key="9">
    <source>
        <dbReference type="EMBL" id="RPD63943.1"/>
    </source>
</evidence>
<dbReference type="Proteomes" id="UP000313359">
    <property type="component" value="Unassembled WGS sequence"/>
</dbReference>
<evidence type="ECO:0000256" key="3">
    <source>
        <dbReference type="ARBA" id="ARBA00022679"/>
    </source>
</evidence>
<gene>
    <name evidence="9" type="ORF">L227DRAFT_572392</name>
</gene>
<dbReference type="GO" id="GO:0003723">
    <property type="term" value="F:RNA binding"/>
    <property type="evidence" value="ECO:0007669"/>
    <property type="project" value="UniProtKB-UniRule"/>
</dbReference>
<comment type="caution">
    <text evidence="7">Lacks conserved residue(s) required for the propagation of feature annotation.</text>
</comment>
<evidence type="ECO:0000256" key="5">
    <source>
        <dbReference type="ARBA" id="ARBA00022884"/>
    </source>
</evidence>
<proteinExistence type="inferred from homology"/>
<dbReference type="PROSITE" id="PS51689">
    <property type="entry name" value="SAM_RNA_A_N6_MT"/>
    <property type="match status" value="1"/>
</dbReference>
<evidence type="ECO:0000256" key="8">
    <source>
        <dbReference type="RuleBase" id="RU362106"/>
    </source>
</evidence>
<organism evidence="9 10">
    <name type="scientific">Lentinus tigrinus ALCF2SS1-6</name>
    <dbReference type="NCBI Taxonomy" id="1328759"/>
    <lineage>
        <taxon>Eukaryota</taxon>
        <taxon>Fungi</taxon>
        <taxon>Dikarya</taxon>
        <taxon>Basidiomycota</taxon>
        <taxon>Agaricomycotina</taxon>
        <taxon>Agaricomycetes</taxon>
        <taxon>Polyporales</taxon>
        <taxon>Polyporaceae</taxon>
        <taxon>Lentinus</taxon>
    </lineage>
</organism>
<dbReference type="Gene3D" id="3.40.50.150">
    <property type="entry name" value="Vaccinia Virus protein VP39"/>
    <property type="match status" value="1"/>
</dbReference>
<dbReference type="OrthoDB" id="16079at2759"/>
<dbReference type="SUPFAM" id="SSF53335">
    <property type="entry name" value="S-adenosyl-L-methionine-dependent methyltransferases"/>
    <property type="match status" value="1"/>
</dbReference>
<dbReference type="EC" id="2.1.1.-" evidence="8"/>
<keyword evidence="5 7" id="KW-0694">RNA-binding</keyword>
<feature type="binding site" evidence="7">
    <location>
        <position position="104"/>
    </location>
    <ligand>
        <name>S-adenosyl-L-methionine</name>
        <dbReference type="ChEBI" id="CHEBI:59789"/>
    </ligand>
</feature>